<protein>
    <recommendedName>
        <fullName evidence="6">ABC-type glycine betaine transport system substrate-binding domain-containing protein</fullName>
    </recommendedName>
</protein>
<evidence type="ECO:0000256" key="4">
    <source>
        <dbReference type="ARBA" id="ARBA00023136"/>
    </source>
</evidence>
<dbReference type="GO" id="GO:0015871">
    <property type="term" value="P:choline transport"/>
    <property type="evidence" value="ECO:0007669"/>
    <property type="project" value="TreeGrafter"/>
</dbReference>
<dbReference type="Proteomes" id="UP000052012">
    <property type="component" value="Unassembled WGS sequence"/>
</dbReference>
<gene>
    <name evidence="7" type="ORF">FD06_GL000046</name>
</gene>
<evidence type="ECO:0000259" key="6">
    <source>
        <dbReference type="Pfam" id="PF04069"/>
    </source>
</evidence>
<organism evidence="7 8">
    <name type="scientific">Apilactobacillus ozensis DSM 23829 = JCM 17196</name>
    <dbReference type="NCBI Taxonomy" id="1423781"/>
    <lineage>
        <taxon>Bacteria</taxon>
        <taxon>Bacillati</taxon>
        <taxon>Bacillota</taxon>
        <taxon>Bacilli</taxon>
        <taxon>Lactobacillales</taxon>
        <taxon>Lactobacillaceae</taxon>
        <taxon>Apilactobacillus</taxon>
    </lineage>
</organism>
<dbReference type="Gene3D" id="3.10.105.10">
    <property type="entry name" value="Dipeptide-binding Protein, Domain 3"/>
    <property type="match status" value="1"/>
</dbReference>
<dbReference type="GO" id="GO:0005275">
    <property type="term" value="F:amine transmembrane transporter activity"/>
    <property type="evidence" value="ECO:0007669"/>
    <property type="project" value="TreeGrafter"/>
</dbReference>
<dbReference type="STRING" id="1423781.FD06_GL000046"/>
<evidence type="ECO:0000256" key="5">
    <source>
        <dbReference type="SAM" id="SignalP"/>
    </source>
</evidence>
<keyword evidence="2" id="KW-0813">Transport</keyword>
<accession>A0A0R2B1A2</accession>
<dbReference type="InterPro" id="IPR007210">
    <property type="entry name" value="ABC_Gly_betaine_transp_sub-bd"/>
</dbReference>
<name>A0A0R2B1A2_9LACO</name>
<proteinExistence type="predicted"/>
<reference evidence="7 8" key="1">
    <citation type="journal article" date="2015" name="Genome Announc.">
        <title>Expanding the biotechnology potential of lactobacilli through comparative genomics of 213 strains and associated genera.</title>
        <authorList>
            <person name="Sun Z."/>
            <person name="Harris H.M."/>
            <person name="McCann A."/>
            <person name="Guo C."/>
            <person name="Argimon S."/>
            <person name="Zhang W."/>
            <person name="Yang X."/>
            <person name="Jeffery I.B."/>
            <person name="Cooney J.C."/>
            <person name="Kagawa T.F."/>
            <person name="Liu W."/>
            <person name="Song Y."/>
            <person name="Salvetti E."/>
            <person name="Wrobel A."/>
            <person name="Rasinkangas P."/>
            <person name="Parkhill J."/>
            <person name="Rea M.C."/>
            <person name="O'Sullivan O."/>
            <person name="Ritari J."/>
            <person name="Douillard F.P."/>
            <person name="Paul Ross R."/>
            <person name="Yang R."/>
            <person name="Briner A.E."/>
            <person name="Felis G.E."/>
            <person name="de Vos W.M."/>
            <person name="Barrangou R."/>
            <person name="Klaenhammer T.R."/>
            <person name="Caufield P.W."/>
            <person name="Cui Y."/>
            <person name="Zhang H."/>
            <person name="O'Toole P.W."/>
        </authorList>
    </citation>
    <scope>NUCLEOTIDE SEQUENCE [LARGE SCALE GENOMIC DNA]</scope>
    <source>
        <strain evidence="7 8">DSM 23829</strain>
    </source>
</reference>
<dbReference type="GO" id="GO:0043190">
    <property type="term" value="C:ATP-binding cassette (ABC) transporter complex"/>
    <property type="evidence" value="ECO:0007669"/>
    <property type="project" value="InterPro"/>
</dbReference>
<dbReference type="GO" id="GO:0031460">
    <property type="term" value="P:glycine betaine transport"/>
    <property type="evidence" value="ECO:0007669"/>
    <property type="project" value="TreeGrafter"/>
</dbReference>
<dbReference type="EMBL" id="AYYQ01000001">
    <property type="protein sequence ID" value="KRM69881.1"/>
    <property type="molecule type" value="Genomic_DNA"/>
</dbReference>
<sequence length="303" mass="33467">MYKKIKFIAAALSVILLASTLSACSSSKPAAYNPKEKLGKQINYTITGIDAGAGIMASTQKALNTYDLRQNKWQLQTSSTAAMTSTLDKAIKYKQPIVVTGWQPHWMFTKFPIKFLKDPKNVYGKAEQIHTIARKGLSKDAPGAYQIMKQFHWTPEQMSQVMLKTNAGVDPKKAASDFIKQNPKLVAEWTRGAAKGNGKAIKLTYVAWDSEIASTNVLAQVLDSMGYKTTIQAMEMQPMWISVATNKADATLSAWLPNTAGIYYKQYKDKVDDVGVNLNGAKVGLAVPKYMKNINSIEDLLKK</sequence>
<feature type="chain" id="PRO_5038967199" description="ABC-type glycine betaine transport system substrate-binding domain-containing protein" evidence="5">
    <location>
        <begin position="24"/>
        <end position="303"/>
    </location>
</feature>
<feature type="signal peptide" evidence="5">
    <location>
        <begin position="1"/>
        <end position="23"/>
    </location>
</feature>
<keyword evidence="8" id="KW-1185">Reference proteome</keyword>
<dbReference type="SUPFAM" id="SSF53850">
    <property type="entry name" value="Periplasmic binding protein-like II"/>
    <property type="match status" value="2"/>
</dbReference>
<dbReference type="AlphaFoldDB" id="A0A0R2B1A2"/>
<dbReference type="PATRIC" id="fig|1423781.4.peg.48"/>
<feature type="domain" description="ABC-type glycine betaine transport system substrate-binding" evidence="6">
    <location>
        <begin position="35"/>
        <end position="181"/>
    </location>
</feature>
<evidence type="ECO:0000313" key="8">
    <source>
        <dbReference type="Proteomes" id="UP000052012"/>
    </source>
</evidence>
<dbReference type="Gene3D" id="3.40.190.100">
    <property type="entry name" value="Glycine betaine-binding periplasmic protein, domain 2"/>
    <property type="match status" value="1"/>
</dbReference>
<dbReference type="Pfam" id="PF04069">
    <property type="entry name" value="OpuAC"/>
    <property type="match status" value="2"/>
</dbReference>
<evidence type="ECO:0000256" key="2">
    <source>
        <dbReference type="ARBA" id="ARBA00022448"/>
    </source>
</evidence>
<evidence type="ECO:0000256" key="3">
    <source>
        <dbReference type="ARBA" id="ARBA00022475"/>
    </source>
</evidence>
<keyword evidence="4" id="KW-0472">Membrane</keyword>
<keyword evidence="3" id="KW-1003">Cell membrane</keyword>
<dbReference type="RefSeq" id="WP_054657303.1">
    <property type="nucleotide sequence ID" value="NZ_AYYQ01000001.1"/>
</dbReference>
<dbReference type="PANTHER" id="PTHR47737:SF1">
    <property type="entry name" value="GLYCINE BETAINE_PROLINE BETAINE TRANSPORT SYSTEM PERMEASE PROTEIN PROW"/>
    <property type="match status" value="1"/>
</dbReference>
<evidence type="ECO:0000313" key="7">
    <source>
        <dbReference type="EMBL" id="KRM69881.1"/>
    </source>
</evidence>
<dbReference type="PROSITE" id="PS51257">
    <property type="entry name" value="PROKAR_LIPOPROTEIN"/>
    <property type="match status" value="1"/>
</dbReference>
<dbReference type="GO" id="GO:0015226">
    <property type="term" value="F:carnitine transmembrane transporter activity"/>
    <property type="evidence" value="ECO:0007669"/>
    <property type="project" value="TreeGrafter"/>
</dbReference>
<dbReference type="OrthoDB" id="9787902at2"/>
<dbReference type="PANTHER" id="PTHR47737">
    <property type="entry name" value="GLYCINE BETAINE/PROLINE BETAINE TRANSPORT SYSTEM PERMEASE PROTEIN PROW"/>
    <property type="match status" value="1"/>
</dbReference>
<comment type="subcellular location">
    <subcellularLocation>
        <location evidence="1">Cell membrane</location>
    </subcellularLocation>
</comment>
<evidence type="ECO:0000256" key="1">
    <source>
        <dbReference type="ARBA" id="ARBA00004236"/>
    </source>
</evidence>
<keyword evidence="5" id="KW-0732">Signal</keyword>
<comment type="caution">
    <text evidence="7">The sequence shown here is derived from an EMBL/GenBank/DDBJ whole genome shotgun (WGS) entry which is preliminary data.</text>
</comment>
<feature type="domain" description="ABC-type glycine betaine transport system substrate-binding" evidence="6">
    <location>
        <begin position="200"/>
        <end position="302"/>
    </location>
</feature>